<comment type="caution">
    <text evidence="2">The sequence shown here is derived from an EMBL/GenBank/DDBJ whole genome shotgun (WGS) entry which is preliminary data.</text>
</comment>
<evidence type="ECO:0000313" key="2">
    <source>
        <dbReference type="EMBL" id="OGI83743.1"/>
    </source>
</evidence>
<proteinExistence type="predicted"/>
<name>A0A1F6WPE0_9BACT</name>
<dbReference type="STRING" id="1801764.A2903_02645"/>
<dbReference type="Proteomes" id="UP000178184">
    <property type="component" value="Unassembled WGS sequence"/>
</dbReference>
<protein>
    <submittedName>
        <fullName evidence="2">Uncharacterized protein</fullName>
    </submittedName>
</protein>
<dbReference type="AlphaFoldDB" id="A0A1F6WPE0"/>
<keyword evidence="1" id="KW-1133">Transmembrane helix</keyword>
<gene>
    <name evidence="2" type="ORF">A2903_02645</name>
</gene>
<sequence>MKKLLKVSSVLAVIAGLLLVAGGIWGTSFTYKNVARENITTPDDATIPNKPVRGPMTLKSQGDIIRFHTLNTTKGKTYSEMPRQIPKLDADGKVVLDSEGKEVMVANDPRNMWITATTLTTALNLGIVTYVFSGLIILLGLISIWTGMIFSLLSKRSQ</sequence>
<evidence type="ECO:0000256" key="1">
    <source>
        <dbReference type="SAM" id="Phobius"/>
    </source>
</evidence>
<keyword evidence="1" id="KW-0472">Membrane</keyword>
<organism evidence="2 3">
    <name type="scientific">Candidatus Nomurabacteria bacterium RIFCSPLOWO2_01_FULL_33_17</name>
    <dbReference type="NCBI Taxonomy" id="1801764"/>
    <lineage>
        <taxon>Bacteria</taxon>
        <taxon>Candidatus Nomuraibacteriota</taxon>
    </lineage>
</organism>
<keyword evidence="1" id="KW-0812">Transmembrane</keyword>
<feature type="transmembrane region" description="Helical" evidence="1">
    <location>
        <begin position="127"/>
        <end position="153"/>
    </location>
</feature>
<evidence type="ECO:0000313" key="3">
    <source>
        <dbReference type="Proteomes" id="UP000178184"/>
    </source>
</evidence>
<dbReference type="EMBL" id="MFUO01000021">
    <property type="protein sequence ID" value="OGI83743.1"/>
    <property type="molecule type" value="Genomic_DNA"/>
</dbReference>
<reference evidence="2 3" key="1">
    <citation type="journal article" date="2016" name="Nat. Commun.">
        <title>Thousands of microbial genomes shed light on interconnected biogeochemical processes in an aquifer system.</title>
        <authorList>
            <person name="Anantharaman K."/>
            <person name="Brown C.T."/>
            <person name="Hug L.A."/>
            <person name="Sharon I."/>
            <person name="Castelle C.J."/>
            <person name="Probst A.J."/>
            <person name="Thomas B.C."/>
            <person name="Singh A."/>
            <person name="Wilkins M.J."/>
            <person name="Karaoz U."/>
            <person name="Brodie E.L."/>
            <person name="Williams K.H."/>
            <person name="Hubbard S.S."/>
            <person name="Banfield J.F."/>
        </authorList>
    </citation>
    <scope>NUCLEOTIDE SEQUENCE [LARGE SCALE GENOMIC DNA]</scope>
</reference>
<accession>A0A1F6WPE0</accession>